<keyword evidence="1" id="KW-0812">Transmembrane</keyword>
<dbReference type="Proteomes" id="UP000294613">
    <property type="component" value="Unassembled WGS sequence"/>
</dbReference>
<feature type="transmembrane region" description="Helical" evidence="1">
    <location>
        <begin position="105"/>
        <end position="124"/>
    </location>
</feature>
<comment type="caution">
    <text evidence="3">The sequence shown here is derived from an EMBL/GenBank/DDBJ whole genome shotgun (WGS) entry which is preliminary data.</text>
</comment>
<dbReference type="EMBL" id="BHEO01000008">
    <property type="protein sequence ID" value="GBU05538.1"/>
    <property type="molecule type" value="Genomic_DNA"/>
</dbReference>
<reference evidence="2 5" key="1">
    <citation type="journal article" date="2018" name="Int. J. Syst. Evol. Microbiol.">
        <title>Draft Genome Sequence of Faecalimonas umbilicata JCM 30896T, an Acetate-Producing Bacterium Isolated from Human Feces.</title>
        <authorList>
            <person name="Sakamoto M."/>
            <person name="Ikeyama N."/>
            <person name="Yuki M."/>
            <person name="Ohkuma M."/>
        </authorList>
    </citation>
    <scope>NUCLEOTIDE SEQUENCE [LARGE SCALE GENOMIC DNA]</scope>
    <source>
        <strain evidence="2 5">EGH7</strain>
    </source>
</reference>
<evidence type="ECO:0000313" key="4">
    <source>
        <dbReference type="Proteomes" id="UP000294613"/>
    </source>
</evidence>
<dbReference type="InterPro" id="IPR036259">
    <property type="entry name" value="MFS_trans_sf"/>
</dbReference>
<proteinExistence type="predicted"/>
<feature type="transmembrane region" description="Helical" evidence="1">
    <location>
        <begin position="12"/>
        <end position="30"/>
    </location>
</feature>
<name>A0A4R3JNL5_9FIRM</name>
<evidence type="ECO:0000313" key="3">
    <source>
        <dbReference type="EMBL" id="TCS67983.1"/>
    </source>
</evidence>
<dbReference type="EMBL" id="SLZV01000012">
    <property type="protein sequence ID" value="TCS67983.1"/>
    <property type="molecule type" value="Genomic_DNA"/>
</dbReference>
<dbReference type="RefSeq" id="WP_132038441.1">
    <property type="nucleotide sequence ID" value="NZ_BHEO01000008.1"/>
</dbReference>
<organism evidence="3 4">
    <name type="scientific">Faecalimonas umbilicata</name>
    <dbReference type="NCBI Taxonomy" id="1912855"/>
    <lineage>
        <taxon>Bacteria</taxon>
        <taxon>Bacillati</taxon>
        <taxon>Bacillota</taxon>
        <taxon>Clostridia</taxon>
        <taxon>Lachnospirales</taxon>
        <taxon>Lachnospiraceae</taxon>
        <taxon>Faecalimonas</taxon>
    </lineage>
</organism>
<gene>
    <name evidence="3" type="ORF">EDD74_11221</name>
    <name evidence="2" type="ORF">FAEUMB_20790</name>
</gene>
<keyword evidence="1" id="KW-0472">Membrane</keyword>
<feature type="transmembrane region" description="Helical" evidence="1">
    <location>
        <begin position="42"/>
        <end position="61"/>
    </location>
</feature>
<feature type="transmembrane region" description="Helical" evidence="1">
    <location>
        <begin position="81"/>
        <end position="99"/>
    </location>
</feature>
<keyword evidence="5" id="KW-1185">Reference proteome</keyword>
<protein>
    <submittedName>
        <fullName evidence="3">Uncharacterized protein</fullName>
    </submittedName>
</protein>
<keyword evidence="1" id="KW-1133">Transmembrane helix</keyword>
<reference evidence="3 4" key="2">
    <citation type="submission" date="2019-03" db="EMBL/GenBank/DDBJ databases">
        <title>Genomic Encyclopedia of Type Strains, Phase IV (KMG-IV): sequencing the most valuable type-strain genomes for metagenomic binning, comparative biology and taxonomic classification.</title>
        <authorList>
            <person name="Goeker M."/>
        </authorList>
    </citation>
    <scope>NUCLEOTIDE SEQUENCE [LARGE SCALE GENOMIC DNA]</scope>
    <source>
        <strain evidence="3 4">DSM 103426</strain>
    </source>
</reference>
<accession>A0A4R3JNL5</accession>
<sequence length="137" mass="15174">MILSTSDTRLQNTIFGYLAVTAACVLLGAVYETFSHGVFSYYMIYAFAFPLAGGVIPFFLLQFFHREVPERKSLRRYHEGIAALTTGSFFTGALEIYGTTNGLTVVYWIVGSALVFCGAAGYVLEQKRKGKRESKQA</sequence>
<evidence type="ECO:0000313" key="2">
    <source>
        <dbReference type="EMBL" id="GBU05538.1"/>
    </source>
</evidence>
<evidence type="ECO:0000256" key="1">
    <source>
        <dbReference type="SAM" id="Phobius"/>
    </source>
</evidence>
<dbReference type="SUPFAM" id="SSF103473">
    <property type="entry name" value="MFS general substrate transporter"/>
    <property type="match status" value="1"/>
</dbReference>
<dbReference type="AlphaFoldDB" id="A0A4R3JNL5"/>
<dbReference type="Proteomes" id="UP000702954">
    <property type="component" value="Unassembled WGS sequence"/>
</dbReference>
<evidence type="ECO:0000313" key="5">
    <source>
        <dbReference type="Proteomes" id="UP000702954"/>
    </source>
</evidence>